<dbReference type="STRING" id="1754192.A0A1Y1XJ44"/>
<dbReference type="Pfam" id="PF00018">
    <property type="entry name" value="SH3_1"/>
    <property type="match status" value="1"/>
</dbReference>
<keyword evidence="6" id="KW-1185">Reference proteome</keyword>
<feature type="domain" description="SH3" evidence="4">
    <location>
        <begin position="143"/>
        <end position="202"/>
    </location>
</feature>
<dbReference type="SUPFAM" id="SSF50044">
    <property type="entry name" value="SH3-domain"/>
    <property type="match status" value="1"/>
</dbReference>
<gene>
    <name evidence="5" type="ORF">BCR32DRAFT_80359</name>
</gene>
<dbReference type="Proteomes" id="UP000193944">
    <property type="component" value="Unassembled WGS sequence"/>
</dbReference>
<proteinExistence type="predicted"/>
<dbReference type="InterPro" id="IPR036028">
    <property type="entry name" value="SH3-like_dom_sf"/>
</dbReference>
<evidence type="ECO:0000313" key="5">
    <source>
        <dbReference type="EMBL" id="ORX85775.1"/>
    </source>
</evidence>
<evidence type="ECO:0000256" key="3">
    <source>
        <dbReference type="SAM" id="MobiDB-lite"/>
    </source>
</evidence>
<evidence type="ECO:0000259" key="4">
    <source>
        <dbReference type="PROSITE" id="PS50002"/>
    </source>
</evidence>
<dbReference type="SMART" id="SM00326">
    <property type="entry name" value="SH3"/>
    <property type="match status" value="1"/>
</dbReference>
<comment type="caution">
    <text evidence="5">The sequence shown here is derived from an EMBL/GenBank/DDBJ whole genome shotgun (WGS) entry which is preliminary data.</text>
</comment>
<dbReference type="PROSITE" id="PS50002">
    <property type="entry name" value="SH3"/>
    <property type="match status" value="1"/>
</dbReference>
<dbReference type="Gene3D" id="2.30.30.40">
    <property type="entry name" value="SH3 Domains"/>
    <property type="match status" value="1"/>
</dbReference>
<keyword evidence="1 2" id="KW-0728">SH3 domain</keyword>
<accession>A0A1Y1XJ44</accession>
<name>A0A1Y1XJ44_9FUNG</name>
<dbReference type="AlphaFoldDB" id="A0A1Y1XJ44"/>
<organism evidence="5 6">
    <name type="scientific">Anaeromyces robustus</name>
    <dbReference type="NCBI Taxonomy" id="1754192"/>
    <lineage>
        <taxon>Eukaryota</taxon>
        <taxon>Fungi</taxon>
        <taxon>Fungi incertae sedis</taxon>
        <taxon>Chytridiomycota</taxon>
        <taxon>Chytridiomycota incertae sedis</taxon>
        <taxon>Neocallimastigomycetes</taxon>
        <taxon>Neocallimastigales</taxon>
        <taxon>Neocallimastigaceae</taxon>
        <taxon>Anaeromyces</taxon>
    </lineage>
</organism>
<dbReference type="InterPro" id="IPR001452">
    <property type="entry name" value="SH3_domain"/>
</dbReference>
<reference evidence="5 6" key="2">
    <citation type="submission" date="2016-08" db="EMBL/GenBank/DDBJ databases">
        <title>Pervasive Adenine N6-methylation of Active Genes in Fungi.</title>
        <authorList>
            <consortium name="DOE Joint Genome Institute"/>
            <person name="Mondo S.J."/>
            <person name="Dannebaum R.O."/>
            <person name="Kuo R.C."/>
            <person name="Labutti K."/>
            <person name="Haridas S."/>
            <person name="Kuo A."/>
            <person name="Salamov A."/>
            <person name="Ahrendt S.R."/>
            <person name="Lipzen A."/>
            <person name="Sullivan W."/>
            <person name="Andreopoulos W.B."/>
            <person name="Clum A."/>
            <person name="Lindquist E."/>
            <person name="Daum C."/>
            <person name="Ramamoorthy G.K."/>
            <person name="Gryganskyi A."/>
            <person name="Culley D."/>
            <person name="Magnuson J.K."/>
            <person name="James T.Y."/>
            <person name="O'Malley M.A."/>
            <person name="Stajich J.E."/>
            <person name="Spatafora J.W."/>
            <person name="Visel A."/>
            <person name="Grigoriev I.V."/>
        </authorList>
    </citation>
    <scope>NUCLEOTIDE SEQUENCE [LARGE SCALE GENOMIC DNA]</scope>
    <source>
        <strain evidence="5 6">S4</strain>
    </source>
</reference>
<feature type="compositionally biased region" description="Low complexity" evidence="3">
    <location>
        <begin position="47"/>
        <end position="88"/>
    </location>
</feature>
<evidence type="ECO:0000256" key="1">
    <source>
        <dbReference type="ARBA" id="ARBA00022443"/>
    </source>
</evidence>
<sequence>MPFFGNTASSPNQYATLSSSKEVSTTNLTSDYNSQYYGDTTTAADSNNQYYGQSYDNQNYNQGYNQNYDQGYNQNYDQGYNQDYNSQYPANQYPAGNYENEIAAPQGAPPSSYDAAVPPPVPTTTYESRRESMNPNSHPTVSNITGAYICAYKYDPQLDDELALQVNDQVQIIEEYEDGWMKAVNLTTGKEGMAPRVCIKEA</sequence>
<evidence type="ECO:0000256" key="2">
    <source>
        <dbReference type="PROSITE-ProRule" id="PRU00192"/>
    </source>
</evidence>
<dbReference type="OrthoDB" id="5340910at2759"/>
<reference evidence="5 6" key="1">
    <citation type="submission" date="2016-08" db="EMBL/GenBank/DDBJ databases">
        <title>A Parts List for Fungal Cellulosomes Revealed by Comparative Genomics.</title>
        <authorList>
            <consortium name="DOE Joint Genome Institute"/>
            <person name="Haitjema C.H."/>
            <person name="Gilmore S.P."/>
            <person name="Henske J.K."/>
            <person name="Solomon K.V."/>
            <person name="De Groot R."/>
            <person name="Kuo A."/>
            <person name="Mondo S.J."/>
            <person name="Salamov A.A."/>
            <person name="Labutti K."/>
            <person name="Zhao Z."/>
            <person name="Chiniquy J."/>
            <person name="Barry K."/>
            <person name="Brewer H.M."/>
            <person name="Purvine S.O."/>
            <person name="Wright A.T."/>
            <person name="Boxma B."/>
            <person name="Van Alen T."/>
            <person name="Hackstein J.H."/>
            <person name="Baker S.E."/>
            <person name="Grigoriev I.V."/>
            <person name="O'Malley M.A."/>
        </authorList>
    </citation>
    <scope>NUCLEOTIDE SEQUENCE [LARGE SCALE GENOMIC DNA]</scope>
    <source>
        <strain evidence="5 6">S4</strain>
    </source>
</reference>
<dbReference type="EMBL" id="MCFG01000030">
    <property type="protein sequence ID" value="ORX85775.1"/>
    <property type="molecule type" value="Genomic_DNA"/>
</dbReference>
<evidence type="ECO:0000313" key="6">
    <source>
        <dbReference type="Proteomes" id="UP000193944"/>
    </source>
</evidence>
<protein>
    <recommendedName>
        <fullName evidence="4">SH3 domain-containing protein</fullName>
    </recommendedName>
</protein>
<feature type="region of interest" description="Disordered" evidence="3">
    <location>
        <begin position="47"/>
        <end position="139"/>
    </location>
</feature>